<reference evidence="3 4" key="1">
    <citation type="submission" date="2018-03" db="EMBL/GenBank/DDBJ databases">
        <title>Mesoflavibacter sp. HG37 and Mesoflavibacter sp. HG96 sp.nov., two marine bacteria isolated from seawater of Western Pacific Ocean.</title>
        <authorList>
            <person name="Cheng H."/>
            <person name="Wu Y.-H."/>
            <person name="Guo L.-L."/>
            <person name="Xu X.-W."/>
        </authorList>
    </citation>
    <scope>NUCLEOTIDE SEQUENCE [LARGE SCALE GENOMIC DNA]</scope>
    <source>
        <strain evidence="3 4">KCTC 32269</strain>
    </source>
</reference>
<feature type="domain" description="Response regulatory" evidence="2">
    <location>
        <begin position="9"/>
        <end position="136"/>
    </location>
</feature>
<name>A0A2T1N4T6_9FLAO</name>
<dbReference type="InterPro" id="IPR011006">
    <property type="entry name" value="CheY-like_superfamily"/>
</dbReference>
<dbReference type="OrthoDB" id="673128at2"/>
<dbReference type="SUPFAM" id="SSF52172">
    <property type="entry name" value="CheY-like"/>
    <property type="match status" value="1"/>
</dbReference>
<evidence type="ECO:0000313" key="4">
    <source>
        <dbReference type="Proteomes" id="UP000238426"/>
    </source>
</evidence>
<dbReference type="InterPro" id="IPR001789">
    <property type="entry name" value="Sig_transdc_resp-reg_receiver"/>
</dbReference>
<dbReference type="PANTHER" id="PTHR44520:SF2">
    <property type="entry name" value="RESPONSE REGULATOR RCP1"/>
    <property type="match status" value="1"/>
</dbReference>
<dbReference type="Gene3D" id="3.40.50.2300">
    <property type="match status" value="1"/>
</dbReference>
<dbReference type="InterPro" id="IPR052893">
    <property type="entry name" value="TCS_response_regulator"/>
</dbReference>
<dbReference type="SMART" id="SM00448">
    <property type="entry name" value="REC"/>
    <property type="match status" value="1"/>
</dbReference>
<comment type="caution">
    <text evidence="3">The sequence shown here is derived from an EMBL/GenBank/DDBJ whole genome shotgun (WGS) entry which is preliminary data.</text>
</comment>
<dbReference type="AlphaFoldDB" id="A0A2T1N4T6"/>
<evidence type="ECO:0000313" key="3">
    <source>
        <dbReference type="EMBL" id="PSG86298.1"/>
    </source>
</evidence>
<keyword evidence="1" id="KW-0597">Phosphoprotein</keyword>
<dbReference type="PANTHER" id="PTHR44520">
    <property type="entry name" value="RESPONSE REGULATOR RCP1-RELATED"/>
    <property type="match status" value="1"/>
</dbReference>
<dbReference type="RefSeq" id="WP_106464036.1">
    <property type="nucleotide sequence ID" value="NZ_PXOQ01000015.1"/>
</dbReference>
<sequence>MKLKRKLKTVLLIDDSESDNFYHKRKITKLGISDNIKVTYSGEEALEYLITELNGEYPQPTLIFLDINMPGMNGWEFLEHYEKLDIAHKGEIVLTMLSNSQDPRDINKTSQYKSLKGYYSKPLQDDYLEAIILKHFPDYVED</sequence>
<gene>
    <name evidence="3" type="ORF">C7H52_11420</name>
</gene>
<dbReference type="EMBL" id="PXOQ01000015">
    <property type="protein sequence ID" value="PSG86298.1"/>
    <property type="molecule type" value="Genomic_DNA"/>
</dbReference>
<protein>
    <submittedName>
        <fullName evidence="3">Response regulator</fullName>
    </submittedName>
</protein>
<dbReference type="Proteomes" id="UP000238426">
    <property type="component" value="Unassembled WGS sequence"/>
</dbReference>
<keyword evidence="4" id="KW-1185">Reference proteome</keyword>
<dbReference type="Pfam" id="PF00072">
    <property type="entry name" value="Response_reg"/>
    <property type="match status" value="1"/>
</dbReference>
<dbReference type="PROSITE" id="PS50110">
    <property type="entry name" value="RESPONSE_REGULATORY"/>
    <property type="match status" value="1"/>
</dbReference>
<evidence type="ECO:0000256" key="1">
    <source>
        <dbReference type="PROSITE-ProRule" id="PRU00169"/>
    </source>
</evidence>
<organism evidence="3 4">
    <name type="scientific">Aurantibacter aestuarii</name>
    <dbReference type="NCBI Taxonomy" id="1266046"/>
    <lineage>
        <taxon>Bacteria</taxon>
        <taxon>Pseudomonadati</taxon>
        <taxon>Bacteroidota</taxon>
        <taxon>Flavobacteriia</taxon>
        <taxon>Flavobacteriales</taxon>
        <taxon>Flavobacteriaceae</taxon>
        <taxon>Aurantibacter</taxon>
    </lineage>
</organism>
<accession>A0A2T1N4T6</accession>
<dbReference type="GO" id="GO:0000160">
    <property type="term" value="P:phosphorelay signal transduction system"/>
    <property type="evidence" value="ECO:0007669"/>
    <property type="project" value="InterPro"/>
</dbReference>
<evidence type="ECO:0000259" key="2">
    <source>
        <dbReference type="PROSITE" id="PS50110"/>
    </source>
</evidence>
<proteinExistence type="predicted"/>
<feature type="modified residue" description="4-aspartylphosphate" evidence="1">
    <location>
        <position position="66"/>
    </location>
</feature>